<sequence>MNQKFLFKKITAKNITAYQKRLADELKLSPATIKRRVSSIRKFCEWAQKQGYLEVNPFLKETEIPGVSLPQKLTPRKNVFQKAYRAYNQASITKYFHWALLIIFCAALGFGAYEQFFKKAPTPLAYPASPVTPNRFLSFQGRLTDSSDNPISTATNFVFKLYDAASAGNTLWNSGTCAITPDQDGIFSNLLGSDCGAEIDATVFSENADVWLGITVAGDAEATPRMQIATVGYALSAETLQGLPPGTETSMIPYINSSGDIVIAAASPTIQATSGTFALEGQTGVTIQAGTGVGGSITIAPKGDAGKVNLTSEATTGNLLNNQGGANFGTVGGKEANNLYYGYVGTDDTNFNLLKLEAGASTPDVKFTVDASGNASAAGILKALTTGSYFTGDITVSGGDITGDNSVILDIGEDSTDYITSSVGLAVGGAQTYYINTGTSNLNALVLAGDLTAKANATISGTLALAPNVQV</sequence>
<evidence type="ECO:0000313" key="5">
    <source>
        <dbReference type="EMBL" id="PIU33420.1"/>
    </source>
</evidence>
<keyword evidence="1 2" id="KW-0238">DNA-binding</keyword>
<dbReference type="EMBL" id="PEXA01000005">
    <property type="protein sequence ID" value="PIU33420.1"/>
    <property type="molecule type" value="Genomic_DNA"/>
</dbReference>
<gene>
    <name evidence="5" type="ORF">COT04_00145</name>
</gene>
<keyword evidence="3" id="KW-1133">Transmembrane helix</keyword>
<protein>
    <recommendedName>
        <fullName evidence="4">Core-binding (CB) domain-containing protein</fullName>
    </recommendedName>
</protein>
<evidence type="ECO:0000256" key="3">
    <source>
        <dbReference type="SAM" id="Phobius"/>
    </source>
</evidence>
<evidence type="ECO:0000313" key="6">
    <source>
        <dbReference type="Proteomes" id="UP000229559"/>
    </source>
</evidence>
<dbReference type="Gene3D" id="1.10.150.130">
    <property type="match status" value="1"/>
</dbReference>
<feature type="transmembrane region" description="Helical" evidence="3">
    <location>
        <begin position="95"/>
        <end position="113"/>
    </location>
</feature>
<name>A0A2M6YQQ1_9BACT</name>
<evidence type="ECO:0000259" key="4">
    <source>
        <dbReference type="PROSITE" id="PS51900"/>
    </source>
</evidence>
<dbReference type="SUPFAM" id="SSF56349">
    <property type="entry name" value="DNA breaking-rejoining enzymes"/>
    <property type="match status" value="1"/>
</dbReference>
<feature type="domain" description="Core-binding (CB)" evidence="4">
    <location>
        <begin position="1"/>
        <end position="48"/>
    </location>
</feature>
<dbReference type="Pfam" id="PF13102">
    <property type="entry name" value="Phage_int_SAM_5"/>
    <property type="match status" value="1"/>
</dbReference>
<feature type="non-terminal residue" evidence="5">
    <location>
        <position position="471"/>
    </location>
</feature>
<accession>A0A2M6YQQ1</accession>
<comment type="caution">
    <text evidence="5">The sequence shown here is derived from an EMBL/GenBank/DDBJ whole genome shotgun (WGS) entry which is preliminary data.</text>
</comment>
<dbReference type="InterPro" id="IPR010998">
    <property type="entry name" value="Integrase_recombinase_N"/>
</dbReference>
<keyword evidence="3" id="KW-0812">Transmembrane</keyword>
<reference evidence="6" key="1">
    <citation type="submission" date="2017-09" db="EMBL/GenBank/DDBJ databases">
        <title>Depth-based differentiation of microbial function through sediment-hosted aquifers and enrichment of novel symbionts in the deep terrestrial subsurface.</title>
        <authorList>
            <person name="Probst A.J."/>
            <person name="Ladd B."/>
            <person name="Jarett J.K."/>
            <person name="Geller-Mcgrath D.E."/>
            <person name="Sieber C.M.K."/>
            <person name="Emerson J.B."/>
            <person name="Anantharaman K."/>
            <person name="Thomas B.C."/>
            <person name="Malmstrom R."/>
            <person name="Stieglmeier M."/>
            <person name="Klingl A."/>
            <person name="Woyke T."/>
            <person name="Ryan C.M."/>
            <person name="Banfield J.F."/>
        </authorList>
    </citation>
    <scope>NUCLEOTIDE SEQUENCE [LARGE SCALE GENOMIC DNA]</scope>
</reference>
<dbReference type="Proteomes" id="UP000229559">
    <property type="component" value="Unassembled WGS sequence"/>
</dbReference>
<dbReference type="InterPro" id="IPR025269">
    <property type="entry name" value="SAM-like_dom"/>
</dbReference>
<dbReference type="InterPro" id="IPR044068">
    <property type="entry name" value="CB"/>
</dbReference>
<evidence type="ECO:0000256" key="1">
    <source>
        <dbReference type="ARBA" id="ARBA00023125"/>
    </source>
</evidence>
<organism evidence="5 6">
    <name type="scientific">Candidatus Shapirobacteria bacterium CG07_land_8_20_14_0_80_39_12</name>
    <dbReference type="NCBI Taxonomy" id="1974480"/>
    <lineage>
        <taxon>Bacteria</taxon>
        <taxon>Candidatus Shapironibacteriota</taxon>
    </lineage>
</organism>
<dbReference type="AlphaFoldDB" id="A0A2M6YQQ1"/>
<evidence type="ECO:0000256" key="2">
    <source>
        <dbReference type="PROSITE-ProRule" id="PRU01248"/>
    </source>
</evidence>
<dbReference type="InterPro" id="IPR011010">
    <property type="entry name" value="DNA_brk_join_enz"/>
</dbReference>
<dbReference type="PROSITE" id="PS51900">
    <property type="entry name" value="CB"/>
    <property type="match status" value="1"/>
</dbReference>
<keyword evidence="3" id="KW-0472">Membrane</keyword>
<proteinExistence type="predicted"/>
<dbReference type="GO" id="GO:0003677">
    <property type="term" value="F:DNA binding"/>
    <property type="evidence" value="ECO:0007669"/>
    <property type="project" value="UniProtKB-UniRule"/>
</dbReference>